<name>A0A0A9EMV1_ARUDO</name>
<sequence>MEGVPAHRQQPEPVLPIKLAQAHRAVERLLVATDNFTVSEDRQRINERLVEPRVVQMEQLLQLPVHGSVPPAWPVRRRSRLPCAGSAVVPLLHE</sequence>
<organism evidence="1">
    <name type="scientific">Arundo donax</name>
    <name type="common">Giant reed</name>
    <name type="synonym">Donax arundinaceus</name>
    <dbReference type="NCBI Taxonomy" id="35708"/>
    <lineage>
        <taxon>Eukaryota</taxon>
        <taxon>Viridiplantae</taxon>
        <taxon>Streptophyta</taxon>
        <taxon>Embryophyta</taxon>
        <taxon>Tracheophyta</taxon>
        <taxon>Spermatophyta</taxon>
        <taxon>Magnoliopsida</taxon>
        <taxon>Liliopsida</taxon>
        <taxon>Poales</taxon>
        <taxon>Poaceae</taxon>
        <taxon>PACMAD clade</taxon>
        <taxon>Arundinoideae</taxon>
        <taxon>Arundineae</taxon>
        <taxon>Arundo</taxon>
    </lineage>
</organism>
<protein>
    <submittedName>
        <fullName evidence="1">Uncharacterized protein</fullName>
    </submittedName>
</protein>
<reference evidence="1" key="1">
    <citation type="submission" date="2014-09" db="EMBL/GenBank/DDBJ databases">
        <authorList>
            <person name="Magalhaes I.L.F."/>
            <person name="Oliveira U."/>
            <person name="Santos F.R."/>
            <person name="Vidigal T.H.D.A."/>
            <person name="Brescovit A.D."/>
            <person name="Santos A.J."/>
        </authorList>
    </citation>
    <scope>NUCLEOTIDE SEQUENCE</scope>
    <source>
        <tissue evidence="1">Shoot tissue taken approximately 20 cm above the soil surface</tissue>
    </source>
</reference>
<accession>A0A0A9EMV1</accession>
<proteinExistence type="predicted"/>
<reference evidence="1" key="2">
    <citation type="journal article" date="2015" name="Data Brief">
        <title>Shoot transcriptome of the giant reed, Arundo donax.</title>
        <authorList>
            <person name="Barrero R.A."/>
            <person name="Guerrero F.D."/>
            <person name="Moolhuijzen P."/>
            <person name="Goolsby J.A."/>
            <person name="Tidwell J."/>
            <person name="Bellgard S.E."/>
            <person name="Bellgard M.I."/>
        </authorList>
    </citation>
    <scope>NUCLEOTIDE SEQUENCE</scope>
    <source>
        <tissue evidence="1">Shoot tissue taken approximately 20 cm above the soil surface</tissue>
    </source>
</reference>
<evidence type="ECO:0000313" key="1">
    <source>
        <dbReference type="EMBL" id="JAE02050.1"/>
    </source>
</evidence>
<dbReference type="EMBL" id="GBRH01195846">
    <property type="protein sequence ID" value="JAE02050.1"/>
    <property type="molecule type" value="Transcribed_RNA"/>
</dbReference>
<dbReference type="AlphaFoldDB" id="A0A0A9EMV1"/>